<sequence>MMVMEFSAVKKQRSYNLGAILDLPSPPVENMILGLCPNKCTNLVNSVHLVFVRTLVHVEKPKYLSFPDSHARDLSSTTADIRTLEKLPSLASPHQKKPTRPLTLASHIEKKKSSSFCICKVYYAGDMMLAGRALTYPRKLTFRRFRFIAVVAASGLDSSTL</sequence>
<reference evidence="1 2" key="1">
    <citation type="submission" date="2024-01" db="EMBL/GenBank/DDBJ databases">
        <title>The genomes of 5 underutilized Papilionoideae crops provide insights into root nodulation and disease resistance.</title>
        <authorList>
            <person name="Yuan L."/>
        </authorList>
    </citation>
    <scope>NUCLEOTIDE SEQUENCE [LARGE SCALE GENOMIC DNA]</scope>
    <source>
        <strain evidence="1">LY-2023</strain>
        <tissue evidence="1">Leaf</tissue>
    </source>
</reference>
<evidence type="ECO:0000313" key="2">
    <source>
        <dbReference type="Proteomes" id="UP001359559"/>
    </source>
</evidence>
<comment type="caution">
    <text evidence="1">The sequence shown here is derived from an EMBL/GenBank/DDBJ whole genome shotgun (WGS) entry which is preliminary data.</text>
</comment>
<gene>
    <name evidence="1" type="ORF">RJT34_28534</name>
</gene>
<organism evidence="1 2">
    <name type="scientific">Clitoria ternatea</name>
    <name type="common">Butterfly pea</name>
    <dbReference type="NCBI Taxonomy" id="43366"/>
    <lineage>
        <taxon>Eukaryota</taxon>
        <taxon>Viridiplantae</taxon>
        <taxon>Streptophyta</taxon>
        <taxon>Embryophyta</taxon>
        <taxon>Tracheophyta</taxon>
        <taxon>Spermatophyta</taxon>
        <taxon>Magnoliopsida</taxon>
        <taxon>eudicotyledons</taxon>
        <taxon>Gunneridae</taxon>
        <taxon>Pentapetalae</taxon>
        <taxon>rosids</taxon>
        <taxon>fabids</taxon>
        <taxon>Fabales</taxon>
        <taxon>Fabaceae</taxon>
        <taxon>Papilionoideae</taxon>
        <taxon>50 kb inversion clade</taxon>
        <taxon>NPAAA clade</taxon>
        <taxon>indigoferoid/millettioid clade</taxon>
        <taxon>Phaseoleae</taxon>
        <taxon>Clitoria</taxon>
    </lineage>
</organism>
<dbReference type="AlphaFoldDB" id="A0AAN9I938"/>
<accession>A0AAN9I938</accession>
<name>A0AAN9I938_CLITE</name>
<proteinExistence type="predicted"/>
<dbReference type="EMBL" id="JAYKXN010000007">
    <property type="protein sequence ID" value="KAK7272123.1"/>
    <property type="molecule type" value="Genomic_DNA"/>
</dbReference>
<dbReference type="Proteomes" id="UP001359559">
    <property type="component" value="Unassembled WGS sequence"/>
</dbReference>
<evidence type="ECO:0000313" key="1">
    <source>
        <dbReference type="EMBL" id="KAK7272123.1"/>
    </source>
</evidence>
<protein>
    <submittedName>
        <fullName evidence="1">Uncharacterized protein</fullName>
    </submittedName>
</protein>
<keyword evidence="2" id="KW-1185">Reference proteome</keyword>